<dbReference type="Pfam" id="PF24722">
    <property type="entry name" value="DUF7674"/>
    <property type="match status" value="1"/>
</dbReference>
<reference evidence="2" key="2">
    <citation type="journal article" date="2022" name="Sci. Total Environ.">
        <title>Prevalence, transmission, and molecular epidemiology of tet(X)-positive bacteria among humans, animals, and environmental niches in China: An epidemiological, and genomic-based study.</title>
        <authorList>
            <person name="Dong N."/>
            <person name="Zeng Y."/>
            <person name="Cai C."/>
            <person name="Sun C."/>
            <person name="Lu J."/>
            <person name="Liu C."/>
            <person name="Zhou H."/>
            <person name="Sun Q."/>
            <person name="Shu L."/>
            <person name="Wang H."/>
            <person name="Wang Y."/>
            <person name="Wang S."/>
            <person name="Wu C."/>
            <person name="Chan E.W."/>
            <person name="Chen G."/>
            <person name="Shen Z."/>
            <person name="Chen S."/>
            <person name="Zhang R."/>
        </authorList>
    </citation>
    <scope>NUCLEOTIDE SEQUENCE</scope>
    <source>
        <strain evidence="2">R655-4</strain>
    </source>
</reference>
<evidence type="ECO:0000313" key="2">
    <source>
        <dbReference type="EMBL" id="MDM1072949.1"/>
    </source>
</evidence>
<evidence type="ECO:0000313" key="3">
    <source>
        <dbReference type="Proteomes" id="UP001170959"/>
    </source>
</evidence>
<dbReference type="AlphaFoldDB" id="A0AAJ1V816"/>
<dbReference type="InterPro" id="IPR056091">
    <property type="entry name" value="DUF7674"/>
</dbReference>
<evidence type="ECO:0000259" key="1">
    <source>
        <dbReference type="Pfam" id="PF24722"/>
    </source>
</evidence>
<dbReference type="EMBL" id="JACAGJ010000005">
    <property type="protein sequence ID" value="MDM1072949.1"/>
    <property type="molecule type" value="Genomic_DNA"/>
</dbReference>
<feature type="domain" description="DUF7674" evidence="1">
    <location>
        <begin position="17"/>
        <end position="117"/>
    </location>
</feature>
<proteinExistence type="predicted"/>
<organism evidence="2 3">
    <name type="scientific">Empedobacter brevis</name>
    <dbReference type="NCBI Taxonomy" id="247"/>
    <lineage>
        <taxon>Bacteria</taxon>
        <taxon>Pseudomonadati</taxon>
        <taxon>Bacteroidota</taxon>
        <taxon>Flavobacteriia</taxon>
        <taxon>Flavobacteriales</taxon>
        <taxon>Weeksellaceae</taxon>
        <taxon>Empedobacter</taxon>
    </lineage>
</organism>
<accession>A0AAJ1V816</accession>
<name>A0AAJ1V816_9FLAO</name>
<comment type="caution">
    <text evidence="2">The sequence shown here is derived from an EMBL/GenBank/DDBJ whole genome shotgun (WGS) entry which is preliminary data.</text>
</comment>
<reference evidence="2" key="1">
    <citation type="submission" date="2020-06" db="EMBL/GenBank/DDBJ databases">
        <authorList>
            <person name="Dong N."/>
        </authorList>
    </citation>
    <scope>NUCLEOTIDE SEQUENCE</scope>
    <source>
        <strain evidence="2">R655-4</strain>
    </source>
</reference>
<gene>
    <name evidence="2" type="ORF">HX001_10665</name>
</gene>
<protein>
    <recommendedName>
        <fullName evidence="1">DUF7674 domain-containing protein</fullName>
    </recommendedName>
</protein>
<sequence>MNNFNELDNIIYKIVKDKLYEMVPEYSYYENGETGIYFFMNEFTVSLINEIEDHKSNNFIDNSFELINYLGESNNLEILNIIKVGILEILYTSENLDRKKIEELLSEKLRPIFRNFSNYYY</sequence>
<dbReference type="RefSeq" id="WP_286493622.1">
    <property type="nucleotide sequence ID" value="NZ_JACAGJ010000005.1"/>
</dbReference>
<dbReference type="Proteomes" id="UP001170959">
    <property type="component" value="Unassembled WGS sequence"/>
</dbReference>